<feature type="non-terminal residue" evidence="3">
    <location>
        <position position="441"/>
    </location>
</feature>
<dbReference type="Proteomes" id="UP000054359">
    <property type="component" value="Unassembled WGS sequence"/>
</dbReference>
<feature type="region of interest" description="Disordered" evidence="1">
    <location>
        <begin position="15"/>
        <end position="63"/>
    </location>
</feature>
<dbReference type="PANTHER" id="PTHR46599:SF3">
    <property type="entry name" value="PIGGYBAC TRANSPOSABLE ELEMENT-DERIVED PROTEIN 4"/>
    <property type="match status" value="1"/>
</dbReference>
<dbReference type="InterPro" id="IPR029526">
    <property type="entry name" value="PGBD"/>
</dbReference>
<name>A0A087TAB6_STEMI</name>
<dbReference type="PANTHER" id="PTHR46599">
    <property type="entry name" value="PIGGYBAC TRANSPOSABLE ELEMENT-DERIVED PROTEIN 4"/>
    <property type="match status" value="1"/>
</dbReference>
<evidence type="ECO:0000313" key="4">
    <source>
        <dbReference type="Proteomes" id="UP000054359"/>
    </source>
</evidence>
<dbReference type="AlphaFoldDB" id="A0A087TAB6"/>
<proteinExistence type="predicted"/>
<dbReference type="Pfam" id="PF13843">
    <property type="entry name" value="DDE_Tnp_1_7"/>
    <property type="match status" value="1"/>
</dbReference>
<keyword evidence="4" id="KW-1185">Reference proteome</keyword>
<protein>
    <submittedName>
        <fullName evidence="3">PiggyBac transposable element-derived protein 4</fullName>
    </submittedName>
</protein>
<sequence length="441" mass="50971">MPRKGLEIADALALLEELPSDPESVISEDESDGEGNTPLPPFPPAYGNIEDDGDDQSENGDINLPGLSRIADVTWNKIQNVVKSVPEFSEDYGPTDEITSIEDAKPMDIFMAFFTAEFMDKLVFETNLYATQKGKPFSPITLQDMLKFLGINILMGIKKLPSYRDFWSTNEILNESYVAKQMAVKKFSWILGNLHLNDNSLMPKREDRTFDKLYKVRPLLTHLSERFDSLFRPGKNQSIDESMIRFKGRSSLKQYLPKKPIKRGYKVWMRCDESGYACKFEIYTGKTHEVEKNLSERVVKMLSEPLYGKNHRVYMDNYFTSYELFKFLETKNVFCCGTVNITRKHLPKTLTEDKKLKRGDFDWAVSDDKITCLKWKDKRCVTILSSLVDAVIPSTVERKEKTGQKIQIQCPKAIIDYNKNMGYVDYFDQLKSLYEIDRKRP</sequence>
<dbReference type="OrthoDB" id="6433867at2759"/>
<dbReference type="OMA" id="RACEIRI"/>
<evidence type="ECO:0000259" key="2">
    <source>
        <dbReference type="Pfam" id="PF13843"/>
    </source>
</evidence>
<feature type="compositionally biased region" description="Acidic residues" evidence="1">
    <location>
        <begin position="49"/>
        <end position="58"/>
    </location>
</feature>
<evidence type="ECO:0000256" key="1">
    <source>
        <dbReference type="SAM" id="MobiDB-lite"/>
    </source>
</evidence>
<accession>A0A087TAB6</accession>
<reference evidence="3 4" key="1">
    <citation type="submission" date="2013-11" db="EMBL/GenBank/DDBJ databases">
        <title>Genome sequencing of Stegodyphus mimosarum.</title>
        <authorList>
            <person name="Bechsgaard J."/>
        </authorList>
    </citation>
    <scope>NUCLEOTIDE SEQUENCE [LARGE SCALE GENOMIC DNA]</scope>
</reference>
<organism evidence="3 4">
    <name type="scientific">Stegodyphus mimosarum</name>
    <name type="common">African social velvet spider</name>
    <dbReference type="NCBI Taxonomy" id="407821"/>
    <lineage>
        <taxon>Eukaryota</taxon>
        <taxon>Metazoa</taxon>
        <taxon>Ecdysozoa</taxon>
        <taxon>Arthropoda</taxon>
        <taxon>Chelicerata</taxon>
        <taxon>Arachnida</taxon>
        <taxon>Araneae</taxon>
        <taxon>Araneomorphae</taxon>
        <taxon>Entelegynae</taxon>
        <taxon>Eresoidea</taxon>
        <taxon>Eresidae</taxon>
        <taxon>Stegodyphus</taxon>
    </lineage>
</organism>
<feature type="domain" description="PiggyBac transposable element-derived protein" evidence="2">
    <location>
        <begin position="106"/>
        <end position="439"/>
    </location>
</feature>
<gene>
    <name evidence="3" type="ORF">X975_20420</name>
</gene>
<evidence type="ECO:0000313" key="3">
    <source>
        <dbReference type="EMBL" id="KFM62055.1"/>
    </source>
</evidence>
<dbReference type="EMBL" id="KK114271">
    <property type="protein sequence ID" value="KFM62055.1"/>
    <property type="molecule type" value="Genomic_DNA"/>
</dbReference>